<dbReference type="Proteomes" id="UP000828048">
    <property type="component" value="Chromosome 7"/>
</dbReference>
<gene>
    <name evidence="1" type="ORF">Vadar_032158</name>
</gene>
<protein>
    <submittedName>
        <fullName evidence="1">Uncharacterized protein</fullName>
    </submittedName>
</protein>
<comment type="caution">
    <text evidence="1">The sequence shown here is derived from an EMBL/GenBank/DDBJ whole genome shotgun (WGS) entry which is preliminary data.</text>
</comment>
<accession>A0ACB7YBE8</accession>
<evidence type="ECO:0000313" key="2">
    <source>
        <dbReference type="Proteomes" id="UP000828048"/>
    </source>
</evidence>
<sequence>MTENLLAVVIYHPVYPSCRVPLYLGMVFFCSVANLEFLDPASSVHATYGQHGLGALPYAWEIEAANQ</sequence>
<evidence type="ECO:0000313" key="1">
    <source>
        <dbReference type="EMBL" id="KAH7850389.1"/>
    </source>
</evidence>
<proteinExistence type="predicted"/>
<name>A0ACB7YBE8_9ERIC</name>
<reference evidence="1 2" key="1">
    <citation type="journal article" date="2021" name="Hortic Res">
        <title>High-quality reference genome and annotation aids understanding of berry development for evergreen blueberry (Vaccinium darrowii).</title>
        <authorList>
            <person name="Yu J."/>
            <person name="Hulse-Kemp A.M."/>
            <person name="Babiker E."/>
            <person name="Staton M."/>
        </authorList>
    </citation>
    <scope>NUCLEOTIDE SEQUENCE [LARGE SCALE GENOMIC DNA]</scope>
    <source>
        <strain evidence="2">cv. NJ 8807/NJ 8810</strain>
        <tissue evidence="1">Young leaf</tissue>
    </source>
</reference>
<keyword evidence="2" id="KW-1185">Reference proteome</keyword>
<organism evidence="1 2">
    <name type="scientific">Vaccinium darrowii</name>
    <dbReference type="NCBI Taxonomy" id="229202"/>
    <lineage>
        <taxon>Eukaryota</taxon>
        <taxon>Viridiplantae</taxon>
        <taxon>Streptophyta</taxon>
        <taxon>Embryophyta</taxon>
        <taxon>Tracheophyta</taxon>
        <taxon>Spermatophyta</taxon>
        <taxon>Magnoliopsida</taxon>
        <taxon>eudicotyledons</taxon>
        <taxon>Gunneridae</taxon>
        <taxon>Pentapetalae</taxon>
        <taxon>asterids</taxon>
        <taxon>Ericales</taxon>
        <taxon>Ericaceae</taxon>
        <taxon>Vaccinioideae</taxon>
        <taxon>Vaccinieae</taxon>
        <taxon>Vaccinium</taxon>
    </lineage>
</organism>
<dbReference type="EMBL" id="CM037157">
    <property type="protein sequence ID" value="KAH7850389.1"/>
    <property type="molecule type" value="Genomic_DNA"/>
</dbReference>